<dbReference type="InterPro" id="IPR001138">
    <property type="entry name" value="Zn2Cys6_DnaBD"/>
</dbReference>
<dbReference type="PANTHER" id="PTHR47840">
    <property type="entry name" value="ZN(II)2CYS6 TRANSCRIPTION FACTOR (EUROFUNG)-RELATED"/>
    <property type="match status" value="1"/>
</dbReference>
<dbReference type="PROSITE" id="PS50048">
    <property type="entry name" value="ZN2_CY6_FUNGAL_2"/>
    <property type="match status" value="1"/>
</dbReference>
<organism evidence="7 8">
    <name type="scientific">Amniculicola lignicola CBS 123094</name>
    <dbReference type="NCBI Taxonomy" id="1392246"/>
    <lineage>
        <taxon>Eukaryota</taxon>
        <taxon>Fungi</taxon>
        <taxon>Dikarya</taxon>
        <taxon>Ascomycota</taxon>
        <taxon>Pezizomycotina</taxon>
        <taxon>Dothideomycetes</taxon>
        <taxon>Pleosporomycetidae</taxon>
        <taxon>Pleosporales</taxon>
        <taxon>Amniculicolaceae</taxon>
        <taxon>Amniculicola</taxon>
    </lineage>
</organism>
<dbReference type="PROSITE" id="PS00463">
    <property type="entry name" value="ZN2_CY6_FUNGAL_1"/>
    <property type="match status" value="1"/>
</dbReference>
<feature type="region of interest" description="Disordered" evidence="5">
    <location>
        <begin position="94"/>
        <end position="113"/>
    </location>
</feature>
<dbReference type="SMART" id="SM00906">
    <property type="entry name" value="Fungal_trans"/>
    <property type="match status" value="1"/>
</dbReference>
<evidence type="ECO:0000313" key="8">
    <source>
        <dbReference type="Proteomes" id="UP000799779"/>
    </source>
</evidence>
<dbReference type="GO" id="GO:0008270">
    <property type="term" value="F:zinc ion binding"/>
    <property type="evidence" value="ECO:0007669"/>
    <property type="project" value="InterPro"/>
</dbReference>
<dbReference type="GO" id="GO:0000981">
    <property type="term" value="F:DNA-binding transcription factor activity, RNA polymerase II-specific"/>
    <property type="evidence" value="ECO:0007669"/>
    <property type="project" value="InterPro"/>
</dbReference>
<keyword evidence="2" id="KW-0805">Transcription regulation</keyword>
<protein>
    <recommendedName>
        <fullName evidence="6">Zn(2)-C6 fungal-type domain-containing protein</fullName>
    </recommendedName>
</protein>
<proteinExistence type="predicted"/>
<dbReference type="Proteomes" id="UP000799779">
    <property type="component" value="Unassembled WGS sequence"/>
</dbReference>
<keyword evidence="8" id="KW-1185">Reference proteome</keyword>
<dbReference type="CDD" id="cd00067">
    <property type="entry name" value="GAL4"/>
    <property type="match status" value="1"/>
</dbReference>
<dbReference type="GO" id="GO:0006351">
    <property type="term" value="P:DNA-templated transcription"/>
    <property type="evidence" value="ECO:0007669"/>
    <property type="project" value="InterPro"/>
</dbReference>
<evidence type="ECO:0000256" key="2">
    <source>
        <dbReference type="ARBA" id="ARBA00023015"/>
    </source>
</evidence>
<dbReference type="Gene3D" id="4.10.240.10">
    <property type="entry name" value="Zn(2)-C6 fungal-type DNA-binding domain"/>
    <property type="match status" value="1"/>
</dbReference>
<dbReference type="GO" id="GO:0003677">
    <property type="term" value="F:DNA binding"/>
    <property type="evidence" value="ECO:0007669"/>
    <property type="project" value="InterPro"/>
</dbReference>
<dbReference type="SUPFAM" id="SSF57701">
    <property type="entry name" value="Zn2/Cys6 DNA-binding domain"/>
    <property type="match status" value="1"/>
</dbReference>
<dbReference type="PANTHER" id="PTHR47840:SF1">
    <property type="entry name" value="ZN(II)2CYS6 TRANSCRIPTION FACTOR (EUROFUNG)"/>
    <property type="match status" value="1"/>
</dbReference>
<dbReference type="AlphaFoldDB" id="A0A6A5WFF2"/>
<dbReference type="InterPro" id="IPR007219">
    <property type="entry name" value="XnlR_reg_dom"/>
</dbReference>
<gene>
    <name evidence="7" type="ORF">P154DRAFT_599987</name>
</gene>
<evidence type="ECO:0000256" key="1">
    <source>
        <dbReference type="ARBA" id="ARBA00022723"/>
    </source>
</evidence>
<reference evidence="7" key="1">
    <citation type="journal article" date="2020" name="Stud. Mycol.">
        <title>101 Dothideomycetes genomes: a test case for predicting lifestyles and emergence of pathogens.</title>
        <authorList>
            <person name="Haridas S."/>
            <person name="Albert R."/>
            <person name="Binder M."/>
            <person name="Bloem J."/>
            <person name="Labutti K."/>
            <person name="Salamov A."/>
            <person name="Andreopoulos B."/>
            <person name="Baker S."/>
            <person name="Barry K."/>
            <person name="Bills G."/>
            <person name="Bluhm B."/>
            <person name="Cannon C."/>
            <person name="Castanera R."/>
            <person name="Culley D."/>
            <person name="Daum C."/>
            <person name="Ezra D."/>
            <person name="Gonzalez J."/>
            <person name="Henrissat B."/>
            <person name="Kuo A."/>
            <person name="Liang C."/>
            <person name="Lipzen A."/>
            <person name="Lutzoni F."/>
            <person name="Magnuson J."/>
            <person name="Mondo S."/>
            <person name="Nolan M."/>
            <person name="Ohm R."/>
            <person name="Pangilinan J."/>
            <person name="Park H.-J."/>
            <person name="Ramirez L."/>
            <person name="Alfaro M."/>
            <person name="Sun H."/>
            <person name="Tritt A."/>
            <person name="Yoshinaga Y."/>
            <person name="Zwiers L.-H."/>
            <person name="Turgeon B."/>
            <person name="Goodwin S."/>
            <person name="Spatafora J."/>
            <person name="Crous P."/>
            <person name="Grigoriev I."/>
        </authorList>
    </citation>
    <scope>NUCLEOTIDE SEQUENCE</scope>
    <source>
        <strain evidence="7">CBS 123094</strain>
    </source>
</reference>
<dbReference type="OrthoDB" id="5392779at2759"/>
<dbReference type="CDD" id="cd12148">
    <property type="entry name" value="fungal_TF_MHR"/>
    <property type="match status" value="1"/>
</dbReference>
<evidence type="ECO:0000259" key="6">
    <source>
        <dbReference type="PROSITE" id="PS50048"/>
    </source>
</evidence>
<evidence type="ECO:0000313" key="7">
    <source>
        <dbReference type="EMBL" id="KAF1999788.1"/>
    </source>
</evidence>
<keyword evidence="3" id="KW-0804">Transcription</keyword>
<sequence>MNQGNAQPTSAGQTAGLPRRILRKGTHSCAECKRRKIRCFFDRTSAGVCMPCQRRGSPCISQELVDVPLQTDVNIGERLKRVEEMLEKATEKLSVSDQALASQPGSLTTQSFPPTLGCSASVPPGFDMSASRSPAGMPTGTGEFVLPKYADTCRTLHAAFPSQNDSRILFDAGKAIITIQALCLPQRDVFNAKTVQLTAALSTHPPVTAHPIVLARTIIYHALCIQQADPGFDRQALQEADDLDLLMQRYYDLASGLVTCHDELLDSLEGLETLVCEAMYLVNLGNLRRALLVLRRASTLAQFMGFHQSERGQFKRTVRQLDPSTNISGEFVWNYIAYHERYISLLLGMPSSIMSTRFGTDKKFPGQTDYEWFVQFQVDIGDTIIKRNQERDFSMATTSEIDATMNELATSMPTSWWTPMHVPPGSVLPEIYYRMMSAQNQMIHYNMLTVLHLPYLLQNNIADQDFSHSKETCLYASREVLNRYISFRNIVRVVYCCRLVDFCAFSASMTLLLAYLSGAGQNSGHQRIGDRALIEKTLETLDELNHLNGDELTRETARLTRRLRDLEAAATTGNYTYSCRLEKAQRPSPTQRESGLYIDIPYFGCVKLACEAEGHGSGSENLPNISISTARAQFPLSGGPDLVYHMANYYQEDQSGMEFDMPMPDLMAGTEDWAFQGVDTAYFAGLVGGGEFNTGDWEAIWGDGTYPVTGENGRMFHTSGV</sequence>
<evidence type="ECO:0000256" key="3">
    <source>
        <dbReference type="ARBA" id="ARBA00023163"/>
    </source>
</evidence>
<keyword evidence="1" id="KW-0479">Metal-binding</keyword>
<dbReference type="InterPro" id="IPR036864">
    <property type="entry name" value="Zn2-C6_fun-type_DNA-bd_sf"/>
</dbReference>
<name>A0A6A5WFF2_9PLEO</name>
<evidence type="ECO:0000256" key="4">
    <source>
        <dbReference type="ARBA" id="ARBA00023242"/>
    </source>
</evidence>
<dbReference type="EMBL" id="ML977593">
    <property type="protein sequence ID" value="KAF1999788.1"/>
    <property type="molecule type" value="Genomic_DNA"/>
</dbReference>
<keyword evidence="4" id="KW-0539">Nucleus</keyword>
<feature type="domain" description="Zn(2)-C6 fungal-type" evidence="6">
    <location>
        <begin position="28"/>
        <end position="61"/>
    </location>
</feature>
<accession>A0A6A5WFF2</accession>
<evidence type="ECO:0000256" key="5">
    <source>
        <dbReference type="SAM" id="MobiDB-lite"/>
    </source>
</evidence>